<proteinExistence type="predicted"/>
<reference evidence="2" key="1">
    <citation type="submission" date="2017-06" db="EMBL/GenBank/DDBJ databases">
        <authorList>
            <person name="Varghese N."/>
            <person name="Submissions S."/>
        </authorList>
    </citation>
    <scope>NUCLEOTIDE SEQUENCE [LARGE SCALE GENOMIC DNA]</scope>
    <source>
        <strain evidence="2">DSM 15668</strain>
    </source>
</reference>
<dbReference type="RefSeq" id="WP_089323647.1">
    <property type="nucleotide sequence ID" value="NZ_FZOB01000015.1"/>
</dbReference>
<gene>
    <name evidence="1" type="ORF">SAMN06265340_11528</name>
</gene>
<organism evidence="1 2">
    <name type="scientific">Desulfurobacterium atlanticum</name>
    <dbReference type="NCBI Taxonomy" id="240169"/>
    <lineage>
        <taxon>Bacteria</taxon>
        <taxon>Pseudomonadati</taxon>
        <taxon>Aquificota</taxon>
        <taxon>Aquificia</taxon>
        <taxon>Desulfurobacteriales</taxon>
        <taxon>Desulfurobacteriaceae</taxon>
        <taxon>Desulfurobacterium</taxon>
    </lineage>
</organism>
<protein>
    <submittedName>
        <fullName evidence="1">Uncharacterized protein</fullName>
    </submittedName>
</protein>
<dbReference type="AlphaFoldDB" id="A0A239A5R8"/>
<keyword evidence="2" id="KW-1185">Reference proteome</keyword>
<name>A0A239A5R8_9BACT</name>
<accession>A0A239A5R8</accession>
<dbReference type="EMBL" id="FZOB01000015">
    <property type="protein sequence ID" value="SNR90651.1"/>
    <property type="molecule type" value="Genomic_DNA"/>
</dbReference>
<dbReference type="Proteomes" id="UP000198405">
    <property type="component" value="Unassembled WGS sequence"/>
</dbReference>
<sequence length="185" mass="21497">MVDKVEEKKNCEMVEDVTVLKVPKDEIPELILSSMEERVKVIEKLIEESEEGEKEKLVEKIKTASYSIDTLAQIFQNTRLLIGDLKELVQITGEHELKKLQIEGEMEKIIKDTEFRITHVKEITETVRIQVSVLKEIALKLIDWAMNYSFSENEQENFSRKMEIVDRANTIIDRSTSIIEKLITS</sequence>
<evidence type="ECO:0000313" key="1">
    <source>
        <dbReference type="EMBL" id="SNR90651.1"/>
    </source>
</evidence>
<evidence type="ECO:0000313" key="2">
    <source>
        <dbReference type="Proteomes" id="UP000198405"/>
    </source>
</evidence>